<dbReference type="EMBL" id="GL771517">
    <property type="protein sequence ID" value="EFZ09720.1"/>
    <property type="molecule type" value="Genomic_DNA"/>
</dbReference>
<dbReference type="AlphaFoldDB" id="E9JBS7"/>
<dbReference type="InterPro" id="IPR036817">
    <property type="entry name" value="Transthyretin/HIU_hydrolase_sf"/>
</dbReference>
<name>E9JBS7_SOLIN</name>
<accession>E9JBS7</accession>
<dbReference type="PANTHER" id="PTHR10395:SF7">
    <property type="entry name" value="5-HYDROXYISOURATE HYDROLASE"/>
    <property type="match status" value="1"/>
</dbReference>
<comment type="function">
    <text evidence="2">Catalyzes the hydrolysis of 5-hydroxyisourate (HIU) to 2-oxo-4-hydroxy-4-carboxy-5-ureidoimidazoline (OHCU).</text>
</comment>
<dbReference type="PANTHER" id="PTHR10395">
    <property type="entry name" value="URICASE AND TRANSTHYRETIN-RELATED"/>
    <property type="match status" value="1"/>
</dbReference>
<evidence type="ECO:0000256" key="1">
    <source>
        <dbReference type="ARBA" id="ARBA00001043"/>
    </source>
</evidence>
<comment type="catalytic activity">
    <reaction evidence="1 7">
        <text>5-hydroxyisourate + H2O = 5-hydroxy-2-oxo-4-ureido-2,5-dihydro-1H-imidazole-5-carboxylate + H(+)</text>
        <dbReference type="Rhea" id="RHEA:23736"/>
        <dbReference type="ChEBI" id="CHEBI:15377"/>
        <dbReference type="ChEBI" id="CHEBI:15378"/>
        <dbReference type="ChEBI" id="CHEBI:18072"/>
        <dbReference type="ChEBI" id="CHEBI:58639"/>
        <dbReference type="EC" id="3.5.2.17"/>
    </reaction>
</comment>
<evidence type="ECO:0000256" key="6">
    <source>
        <dbReference type="ARBA" id="ARBA00022801"/>
    </source>
</evidence>
<evidence type="ECO:0000259" key="8">
    <source>
        <dbReference type="Pfam" id="PF00576"/>
    </source>
</evidence>
<evidence type="ECO:0000256" key="2">
    <source>
        <dbReference type="ARBA" id="ARBA00002704"/>
    </source>
</evidence>
<feature type="domain" description="Transthyretin/hydroxyisourate hydrolase" evidence="8">
    <location>
        <begin position="46"/>
        <end position="121"/>
    </location>
</feature>
<reference evidence="9" key="1">
    <citation type="journal article" date="2011" name="Proc. Natl. Acad. Sci. U.S.A.">
        <title>The genome of the fire ant Solenopsis invicta.</title>
        <authorList>
            <person name="Wurm Y."/>
            <person name="Wang J."/>
            <person name="Riba-Grognuz O."/>
            <person name="Corona M."/>
            <person name="Nygaard S."/>
            <person name="Hunt B.G."/>
            <person name="Ingram K.K."/>
            <person name="Falquet L."/>
            <person name="Nipitwattanaphon M."/>
            <person name="Gotzek D."/>
            <person name="Dijkstra M.B."/>
            <person name="Oettler J."/>
            <person name="Comtesse F."/>
            <person name="Shih C.J."/>
            <person name="Wu W.J."/>
            <person name="Yang C.C."/>
            <person name="Thomas J."/>
            <person name="Beaudoing E."/>
            <person name="Pradervand S."/>
            <person name="Flegel V."/>
            <person name="Cook E.D."/>
            <person name="Fabbretti R."/>
            <person name="Stockinger H."/>
            <person name="Long L."/>
            <person name="Farmerie W.G."/>
            <person name="Oakey J."/>
            <person name="Boomsma J.J."/>
            <person name="Pamilo P."/>
            <person name="Yi S.V."/>
            <person name="Heinze J."/>
            <person name="Goodisman M.A."/>
            <person name="Farinelli L."/>
            <person name="Harshman K."/>
            <person name="Hulo N."/>
            <person name="Cerutti L."/>
            <person name="Xenarios I."/>
            <person name="Shoemaker D."/>
            <person name="Keller L."/>
        </authorList>
    </citation>
    <scope>NUCLEOTIDE SEQUENCE [LARGE SCALE GENOMIC DNA]</scope>
</reference>
<evidence type="ECO:0000256" key="4">
    <source>
        <dbReference type="ARBA" id="ARBA00011881"/>
    </source>
</evidence>
<dbReference type="NCBIfam" id="TIGR02962">
    <property type="entry name" value="hdxy_isourate"/>
    <property type="match status" value="1"/>
</dbReference>
<keyword evidence="6 7" id="KW-0378">Hydrolase</keyword>
<proteinExistence type="inferred from homology"/>
<dbReference type="SUPFAM" id="SSF49472">
    <property type="entry name" value="Transthyretin (synonym: prealbumin)"/>
    <property type="match status" value="1"/>
</dbReference>
<dbReference type="Pfam" id="PF00576">
    <property type="entry name" value="Transthyretin"/>
    <property type="match status" value="1"/>
</dbReference>
<gene>
    <name evidence="9" type="ORF">SINV_06115</name>
</gene>
<evidence type="ECO:0000313" key="9">
    <source>
        <dbReference type="EMBL" id="EFZ09720.1"/>
    </source>
</evidence>
<evidence type="ECO:0000256" key="3">
    <source>
        <dbReference type="ARBA" id="ARBA00009850"/>
    </source>
</evidence>
<evidence type="ECO:0000256" key="7">
    <source>
        <dbReference type="RuleBase" id="RU361270"/>
    </source>
</evidence>
<dbReference type="InterPro" id="IPR023416">
    <property type="entry name" value="Transthyretin/HIU_hydrolase_d"/>
</dbReference>
<sequence length="122" mass="14267">MIKISTSFRPSTIYRRIDVESTSIRLIISGWELLRTLLERENKEECFVTTDSNGRCGDLLQNENCAPGRFKIQFRVDDYFRRIATVSMYPVIDVVFDVEHLSEHYHIPLLLNPFGFTTYRGS</sequence>
<feature type="non-terminal residue" evidence="9">
    <location>
        <position position="122"/>
    </location>
</feature>
<dbReference type="Gene3D" id="2.60.40.180">
    <property type="entry name" value="Transthyretin/hydroxyisourate hydrolase domain"/>
    <property type="match status" value="1"/>
</dbReference>
<evidence type="ECO:0000256" key="5">
    <source>
        <dbReference type="ARBA" id="ARBA00022631"/>
    </source>
</evidence>
<organism>
    <name type="scientific">Solenopsis invicta</name>
    <name type="common">Red imported fire ant</name>
    <name type="synonym">Solenopsis wagneri</name>
    <dbReference type="NCBI Taxonomy" id="13686"/>
    <lineage>
        <taxon>Eukaryota</taxon>
        <taxon>Metazoa</taxon>
        <taxon>Ecdysozoa</taxon>
        <taxon>Arthropoda</taxon>
        <taxon>Hexapoda</taxon>
        <taxon>Insecta</taxon>
        <taxon>Pterygota</taxon>
        <taxon>Neoptera</taxon>
        <taxon>Endopterygota</taxon>
        <taxon>Hymenoptera</taxon>
        <taxon>Apocrita</taxon>
        <taxon>Aculeata</taxon>
        <taxon>Formicoidea</taxon>
        <taxon>Formicidae</taxon>
        <taxon>Myrmicinae</taxon>
        <taxon>Solenopsis</taxon>
    </lineage>
</organism>
<dbReference type="GO" id="GO:0006144">
    <property type="term" value="P:purine nucleobase metabolic process"/>
    <property type="evidence" value="ECO:0007669"/>
    <property type="project" value="UniProtKB-KW"/>
</dbReference>
<keyword evidence="5 7" id="KW-0659">Purine metabolism</keyword>
<comment type="similarity">
    <text evidence="3 7">Belongs to the transthyretin family. 5-hydroxyisourate hydrolase subfamily.</text>
</comment>
<dbReference type="InterPro" id="IPR014306">
    <property type="entry name" value="Hydroxyisourate_hydrolase"/>
</dbReference>
<dbReference type="GO" id="GO:0033971">
    <property type="term" value="F:hydroxyisourate hydrolase activity"/>
    <property type="evidence" value="ECO:0007669"/>
    <property type="project" value="UniProtKB-EC"/>
</dbReference>
<protein>
    <recommendedName>
        <fullName evidence="7">5-hydroxyisourate hydrolase</fullName>
        <shortName evidence="7">HIU hydrolase</shortName>
        <shortName evidence="7">HIUHase</shortName>
        <ecNumber evidence="7">3.5.2.17</ecNumber>
    </recommendedName>
</protein>
<dbReference type="EC" id="3.5.2.17" evidence="7"/>
<dbReference type="HOGENOM" id="CLU_2029595_0_0_1"/>
<comment type="subunit">
    <text evidence="4 7">Homotetramer.</text>
</comment>